<sequence length="220" mass="24423">MTTPPDPDRAANANRRLAFRLAGVVVVMVSLSFVAVPFYSWFCRTTGYGGTTQVAEQAPDEVLDRMITVRFDANVAKDMPWKFRPMQREMKVRIGETGLAFYEAYNPTDEVTAGQAAYNVAPDIAGRFFDKIACFCFDLQVLRPGERIEMPITFFVDPELVKDADASYLKAVTLSYTMFPTEVPEEERMAPATIEKTRAGDPATRLAAGPAASPDQTLEQ</sequence>
<comment type="similarity">
    <text evidence="3 12">Belongs to the COX11/CtaG family.</text>
</comment>
<comment type="function">
    <text evidence="1 12">Exerts its effect at some terminal stage of cytochrome c oxidase synthesis, probably by being involved in the insertion of the copper B into subunit I.</text>
</comment>
<dbReference type="Pfam" id="PF04442">
    <property type="entry name" value="CtaG_Cox11"/>
    <property type="match status" value="1"/>
</dbReference>
<evidence type="ECO:0000256" key="13">
    <source>
        <dbReference type="SAM" id="MobiDB-lite"/>
    </source>
</evidence>
<gene>
    <name evidence="12" type="primary">ctaG</name>
    <name evidence="15" type="ORF">DI556_00480</name>
</gene>
<evidence type="ECO:0000256" key="6">
    <source>
        <dbReference type="ARBA" id="ARBA00022519"/>
    </source>
</evidence>
<dbReference type="NCBIfam" id="NF003465">
    <property type="entry name" value="PRK05089.1"/>
    <property type="match status" value="1"/>
</dbReference>
<feature type="transmembrane region" description="Helical" evidence="14">
    <location>
        <begin position="21"/>
        <end position="42"/>
    </location>
</feature>
<organism evidence="15 16">
    <name type="scientific">Rhodovulum sulfidophilum</name>
    <name type="common">Rhodobacter sulfidophilus</name>
    <dbReference type="NCBI Taxonomy" id="35806"/>
    <lineage>
        <taxon>Bacteria</taxon>
        <taxon>Pseudomonadati</taxon>
        <taxon>Pseudomonadota</taxon>
        <taxon>Alphaproteobacteria</taxon>
        <taxon>Rhodobacterales</taxon>
        <taxon>Paracoccaceae</taxon>
        <taxon>Rhodovulum</taxon>
    </lineage>
</organism>
<keyword evidence="5 12" id="KW-1003">Cell membrane</keyword>
<evidence type="ECO:0000256" key="12">
    <source>
        <dbReference type="HAMAP-Rule" id="MF_00155"/>
    </source>
</evidence>
<accession>A0A2W5Q4B5</accession>
<evidence type="ECO:0000256" key="5">
    <source>
        <dbReference type="ARBA" id="ARBA00022475"/>
    </source>
</evidence>
<dbReference type="Gene3D" id="2.60.370.10">
    <property type="entry name" value="Ctag/Cox11"/>
    <property type="match status" value="1"/>
</dbReference>
<keyword evidence="11 12" id="KW-0472">Membrane</keyword>
<evidence type="ECO:0000256" key="7">
    <source>
        <dbReference type="ARBA" id="ARBA00022692"/>
    </source>
</evidence>
<evidence type="ECO:0000256" key="8">
    <source>
        <dbReference type="ARBA" id="ARBA00022968"/>
    </source>
</evidence>
<dbReference type="PANTHER" id="PTHR21320:SF3">
    <property type="entry name" value="CYTOCHROME C OXIDASE ASSEMBLY PROTEIN COX11, MITOCHONDRIAL-RELATED"/>
    <property type="match status" value="1"/>
</dbReference>
<keyword evidence="10 12" id="KW-0186">Copper</keyword>
<keyword evidence="9 12" id="KW-1133">Transmembrane helix</keyword>
<dbReference type="HAMAP" id="MF_00155">
    <property type="entry name" value="CtaG"/>
    <property type="match status" value="1"/>
</dbReference>
<dbReference type="FunFam" id="2.60.370.10:FF:000001">
    <property type="entry name" value="COX11 cytochrome c oxidase assembly homolog"/>
    <property type="match status" value="1"/>
</dbReference>
<dbReference type="GO" id="GO:0005886">
    <property type="term" value="C:plasma membrane"/>
    <property type="evidence" value="ECO:0007669"/>
    <property type="project" value="UniProtKB-SubCell"/>
</dbReference>
<comment type="subcellular location">
    <subcellularLocation>
        <location evidence="2 12">Cell inner membrane</location>
        <topology evidence="2 12">Single-pass type II membrane protein</topology>
        <orientation evidence="2 12">Periplasmic side</orientation>
    </subcellularLocation>
</comment>
<keyword evidence="8 12" id="KW-0735">Signal-anchor</keyword>
<feature type="topological domain" description="Cytoplasmic" evidence="12">
    <location>
        <begin position="1"/>
        <end position="12"/>
    </location>
</feature>
<protein>
    <recommendedName>
        <fullName evidence="4 12">Cytochrome c oxidase assembly protein CtaG</fullName>
    </recommendedName>
</protein>
<comment type="caution">
    <text evidence="15">The sequence shown here is derived from an EMBL/GenBank/DDBJ whole genome shotgun (WGS) entry which is preliminary data.</text>
</comment>
<dbReference type="GO" id="GO:0005507">
    <property type="term" value="F:copper ion binding"/>
    <property type="evidence" value="ECO:0007669"/>
    <property type="project" value="InterPro"/>
</dbReference>
<reference evidence="15 16" key="1">
    <citation type="submission" date="2017-08" db="EMBL/GenBank/DDBJ databases">
        <title>Infants hospitalized years apart are colonized by the same room-sourced microbial strains.</title>
        <authorList>
            <person name="Brooks B."/>
            <person name="Olm M.R."/>
            <person name="Firek B.A."/>
            <person name="Baker R."/>
            <person name="Thomas B.C."/>
            <person name="Morowitz M.J."/>
            <person name="Banfield J.F."/>
        </authorList>
    </citation>
    <scope>NUCLEOTIDE SEQUENCE [LARGE SCALE GENOMIC DNA]</scope>
    <source>
        <strain evidence="15">S2_005_002_R2_34</strain>
    </source>
</reference>
<evidence type="ECO:0000313" key="16">
    <source>
        <dbReference type="Proteomes" id="UP000249185"/>
    </source>
</evidence>
<dbReference type="AlphaFoldDB" id="A0A2W5Q4B5"/>
<evidence type="ECO:0000256" key="9">
    <source>
        <dbReference type="ARBA" id="ARBA00022989"/>
    </source>
</evidence>
<feature type="topological domain" description="Periplasmic" evidence="12">
    <location>
        <begin position="36"/>
        <end position="220"/>
    </location>
</feature>
<evidence type="ECO:0000256" key="1">
    <source>
        <dbReference type="ARBA" id="ARBA00004007"/>
    </source>
</evidence>
<evidence type="ECO:0000256" key="4">
    <source>
        <dbReference type="ARBA" id="ARBA00015384"/>
    </source>
</evidence>
<evidence type="ECO:0000256" key="11">
    <source>
        <dbReference type="ARBA" id="ARBA00023136"/>
    </source>
</evidence>
<dbReference type="PANTHER" id="PTHR21320">
    <property type="entry name" value="CYTOCHROME C OXIDASE ASSEMBLY PROTEIN COX11-RELATED"/>
    <property type="match status" value="1"/>
</dbReference>
<evidence type="ECO:0000256" key="2">
    <source>
        <dbReference type="ARBA" id="ARBA00004382"/>
    </source>
</evidence>
<evidence type="ECO:0000256" key="3">
    <source>
        <dbReference type="ARBA" id="ARBA00009620"/>
    </source>
</evidence>
<keyword evidence="7 12" id="KW-0812">Transmembrane</keyword>
<evidence type="ECO:0000313" key="15">
    <source>
        <dbReference type="EMBL" id="PZQ52177.1"/>
    </source>
</evidence>
<dbReference type="InterPro" id="IPR007533">
    <property type="entry name" value="Cyt_c_oxidase_assmbl_CtaG"/>
</dbReference>
<evidence type="ECO:0000256" key="14">
    <source>
        <dbReference type="SAM" id="Phobius"/>
    </source>
</evidence>
<dbReference type="Proteomes" id="UP000249185">
    <property type="component" value="Unassembled WGS sequence"/>
</dbReference>
<dbReference type="EMBL" id="QFPW01000001">
    <property type="protein sequence ID" value="PZQ52177.1"/>
    <property type="molecule type" value="Genomic_DNA"/>
</dbReference>
<evidence type="ECO:0000256" key="10">
    <source>
        <dbReference type="ARBA" id="ARBA00023008"/>
    </source>
</evidence>
<dbReference type="GO" id="GO:0008535">
    <property type="term" value="P:respiratory chain complex IV assembly"/>
    <property type="evidence" value="ECO:0007669"/>
    <property type="project" value="UniProtKB-UniRule"/>
</dbReference>
<proteinExistence type="inferred from homology"/>
<name>A0A2W5Q4B5_RHOSU</name>
<feature type="region of interest" description="Disordered" evidence="13">
    <location>
        <begin position="193"/>
        <end position="220"/>
    </location>
</feature>
<dbReference type="PIRSF" id="PIRSF005413">
    <property type="entry name" value="COX11"/>
    <property type="match status" value="1"/>
</dbReference>
<dbReference type="InterPro" id="IPR023471">
    <property type="entry name" value="CtaG/Cox11_dom_sf"/>
</dbReference>
<keyword evidence="6 12" id="KW-0997">Cell inner membrane</keyword>
<dbReference type="SUPFAM" id="SSF110111">
    <property type="entry name" value="Ctag/Cox11"/>
    <property type="match status" value="1"/>
</dbReference>